<dbReference type="Pfam" id="PF01614">
    <property type="entry name" value="IclR_C"/>
    <property type="match status" value="1"/>
</dbReference>
<dbReference type="SMART" id="SM00346">
    <property type="entry name" value="HTH_ICLR"/>
    <property type="match status" value="1"/>
</dbReference>
<dbReference type="PANTHER" id="PTHR30136:SF24">
    <property type="entry name" value="HTH-TYPE TRANSCRIPTIONAL REPRESSOR ALLR"/>
    <property type="match status" value="1"/>
</dbReference>
<dbReference type="InterPro" id="IPR050707">
    <property type="entry name" value="HTH_MetabolicPath_Reg"/>
</dbReference>
<dbReference type="SUPFAM" id="SSF46785">
    <property type="entry name" value="Winged helix' DNA-binding domain"/>
    <property type="match status" value="1"/>
</dbReference>
<keyword evidence="2" id="KW-0238">DNA-binding</keyword>
<reference evidence="6 7" key="1">
    <citation type="journal article" date="2019" name="Int. J. Syst. Evol. Microbiol.">
        <title>The Global Catalogue of Microorganisms (GCM) 10K type strain sequencing project: providing services to taxonomists for standard genome sequencing and annotation.</title>
        <authorList>
            <consortium name="The Broad Institute Genomics Platform"/>
            <consortium name="The Broad Institute Genome Sequencing Center for Infectious Disease"/>
            <person name="Wu L."/>
            <person name="Ma J."/>
        </authorList>
    </citation>
    <scope>NUCLEOTIDE SEQUENCE [LARGE SCALE GENOMIC DNA]</scope>
    <source>
        <strain evidence="6 7">JCM 15592</strain>
    </source>
</reference>
<dbReference type="PROSITE" id="PS51078">
    <property type="entry name" value="ICLR_ED"/>
    <property type="match status" value="1"/>
</dbReference>
<feature type="domain" description="IclR-ED" evidence="5">
    <location>
        <begin position="61"/>
        <end position="242"/>
    </location>
</feature>
<dbReference type="Gene3D" id="3.30.450.40">
    <property type="match status" value="1"/>
</dbReference>
<accession>A0ABN2LKL4</accession>
<keyword evidence="7" id="KW-1185">Reference proteome</keyword>
<proteinExistence type="predicted"/>
<dbReference type="InterPro" id="IPR014757">
    <property type="entry name" value="Tscrpt_reg_IclR_C"/>
</dbReference>
<dbReference type="Gene3D" id="1.10.10.10">
    <property type="entry name" value="Winged helix-like DNA-binding domain superfamily/Winged helix DNA-binding domain"/>
    <property type="match status" value="1"/>
</dbReference>
<dbReference type="InterPro" id="IPR036388">
    <property type="entry name" value="WH-like_DNA-bd_sf"/>
</dbReference>
<dbReference type="InterPro" id="IPR005471">
    <property type="entry name" value="Tscrpt_reg_IclR_N"/>
</dbReference>
<evidence type="ECO:0000256" key="3">
    <source>
        <dbReference type="ARBA" id="ARBA00023163"/>
    </source>
</evidence>
<evidence type="ECO:0000256" key="2">
    <source>
        <dbReference type="ARBA" id="ARBA00023125"/>
    </source>
</evidence>
<dbReference type="SUPFAM" id="SSF55781">
    <property type="entry name" value="GAF domain-like"/>
    <property type="match status" value="1"/>
</dbReference>
<evidence type="ECO:0000313" key="7">
    <source>
        <dbReference type="Proteomes" id="UP001499938"/>
    </source>
</evidence>
<evidence type="ECO:0000313" key="6">
    <source>
        <dbReference type="EMBL" id="GAA1791616.1"/>
    </source>
</evidence>
<evidence type="ECO:0000259" key="5">
    <source>
        <dbReference type="PROSITE" id="PS51078"/>
    </source>
</evidence>
<dbReference type="RefSeq" id="WP_344083214.1">
    <property type="nucleotide sequence ID" value="NZ_BAAAPO010000025.1"/>
</dbReference>
<organism evidence="6 7">
    <name type="scientific">Nostocoides veronense</name>
    <dbReference type="NCBI Taxonomy" id="330836"/>
    <lineage>
        <taxon>Bacteria</taxon>
        <taxon>Bacillati</taxon>
        <taxon>Actinomycetota</taxon>
        <taxon>Actinomycetes</taxon>
        <taxon>Micrococcales</taxon>
        <taxon>Intrasporangiaceae</taxon>
        <taxon>Nostocoides</taxon>
    </lineage>
</organism>
<name>A0ABN2LKL4_9MICO</name>
<gene>
    <name evidence="6" type="ORF">GCM10009811_15500</name>
</gene>
<keyword evidence="3" id="KW-0804">Transcription</keyword>
<dbReference type="InterPro" id="IPR036390">
    <property type="entry name" value="WH_DNA-bd_sf"/>
</dbReference>
<dbReference type="PANTHER" id="PTHR30136">
    <property type="entry name" value="HELIX-TURN-HELIX TRANSCRIPTIONAL REGULATOR, ICLR FAMILY"/>
    <property type="match status" value="1"/>
</dbReference>
<dbReference type="EMBL" id="BAAAPO010000025">
    <property type="protein sequence ID" value="GAA1791616.1"/>
    <property type="molecule type" value="Genomic_DNA"/>
</dbReference>
<dbReference type="InterPro" id="IPR029016">
    <property type="entry name" value="GAF-like_dom_sf"/>
</dbReference>
<keyword evidence="1" id="KW-0805">Transcription regulation</keyword>
<dbReference type="Proteomes" id="UP001499938">
    <property type="component" value="Unassembled WGS sequence"/>
</dbReference>
<protein>
    <submittedName>
        <fullName evidence="6">IclR family transcriptional regulator C-terminal domain-containing protein</fullName>
    </submittedName>
</protein>
<evidence type="ECO:0000259" key="4">
    <source>
        <dbReference type="PROSITE" id="PS51077"/>
    </source>
</evidence>
<dbReference type="PROSITE" id="PS51077">
    <property type="entry name" value="HTH_ICLR"/>
    <property type="match status" value="1"/>
</dbReference>
<dbReference type="Pfam" id="PF09339">
    <property type="entry name" value="HTH_IclR"/>
    <property type="match status" value="1"/>
</dbReference>
<sequence>MAEPTLIGSVQRALRLMEAVAASEDAVPAKSLARMVGLALPTTYHLLRTLVHEGYLRKLTDGYVLGPSAMVASPPAMQALLPRVRPVLKSLRDEVGGATYLSVYSDGEIRLVDIADGPDAPCVDLWVGVQDSGHATAFGKAILAGLSAERRADYIARHQLHDLTPNTITDRRALAQRLEDHADIWADSEEYLLGTSCLAAPIRVGGVVGAVAVSLPARRPGHEQHAAALQRAARRLGWAMAESSITP</sequence>
<feature type="domain" description="HTH iclR-type" evidence="4">
    <location>
        <begin position="7"/>
        <end position="67"/>
    </location>
</feature>
<evidence type="ECO:0000256" key="1">
    <source>
        <dbReference type="ARBA" id="ARBA00023015"/>
    </source>
</evidence>
<comment type="caution">
    <text evidence="6">The sequence shown here is derived from an EMBL/GenBank/DDBJ whole genome shotgun (WGS) entry which is preliminary data.</text>
</comment>